<protein>
    <recommendedName>
        <fullName evidence="2">FF domain-containing protein</fullName>
    </recommendedName>
</protein>
<dbReference type="PANTHER" id="PTHR11864">
    <property type="entry name" value="PRE-MRNA-PROCESSING PROTEIN PRP40"/>
    <property type="match status" value="1"/>
</dbReference>
<feature type="region of interest" description="Disordered" evidence="1">
    <location>
        <begin position="288"/>
        <end position="311"/>
    </location>
</feature>
<keyword evidence="4" id="KW-1185">Reference proteome</keyword>
<dbReference type="PROSITE" id="PS51676">
    <property type="entry name" value="FF"/>
    <property type="match status" value="1"/>
</dbReference>
<name>A0A2G2W359_CAPBA</name>
<gene>
    <name evidence="3" type="ORF">CQW23_18530</name>
</gene>
<evidence type="ECO:0000259" key="2">
    <source>
        <dbReference type="PROSITE" id="PS51676"/>
    </source>
</evidence>
<dbReference type="OrthoDB" id="1938127at2759"/>
<dbReference type="PANTHER" id="PTHR11864:SF0">
    <property type="entry name" value="PRP40 PRE-MRNA PROCESSING FACTOR 40 HOMOLOG A (YEAST)"/>
    <property type="match status" value="1"/>
</dbReference>
<proteinExistence type="predicted"/>
<comment type="caution">
    <text evidence="3">The sequence shown here is derived from an EMBL/GenBank/DDBJ whole genome shotgun (WGS) entry which is preliminary data.</text>
</comment>
<dbReference type="AlphaFoldDB" id="A0A2G2W359"/>
<sequence length="367" mass="41627">MRAVINDWRYDSLKSLCERKQDFNEYLSQKKKLEAEERRVKQKKAWEDFRIMLEEHAKALEEKKRNRVEYSEFLKSCVFIKASSQWRKVQDHLKTDERCSRLDKIDRLEIFQKPVCMIVDDILAVVGDIISCDGGIVISTDTIASTADGGGRSGDAGDSGSDGVRRICGMVVLVLIDELVGSMDRPIAVDSDSVAGKGVHGSIWVLHKMSGLRAKALVVLPCHVSLEVGQFVIAQLVTRRIMGDEGLVLEIFNKFVNELKEKDHKRQDDKDLWETNFYLSSRTGKKNFTNLSKSPHGHSKKVHPKKYGRDSSRDLRVPVLIRTIRILTKEKVQIASEVSSMLRNQVAERASAKEEANILQEKLDSQT</sequence>
<dbReference type="GO" id="GO:0045292">
    <property type="term" value="P:mRNA cis splicing, via spliceosome"/>
    <property type="evidence" value="ECO:0007669"/>
    <property type="project" value="InterPro"/>
</dbReference>
<dbReference type="SUPFAM" id="SSF81698">
    <property type="entry name" value="FF domain"/>
    <property type="match status" value="1"/>
</dbReference>
<evidence type="ECO:0000256" key="1">
    <source>
        <dbReference type="SAM" id="MobiDB-lite"/>
    </source>
</evidence>
<dbReference type="InterPro" id="IPR036517">
    <property type="entry name" value="FF_domain_sf"/>
</dbReference>
<reference evidence="4" key="2">
    <citation type="journal article" date="2017" name="J. Anim. Genet.">
        <title>Multiple reference genome sequences of hot pepper reveal the massive evolution of plant disease resistance genes by retroduplication.</title>
        <authorList>
            <person name="Kim S."/>
            <person name="Park J."/>
            <person name="Yeom S.-I."/>
            <person name="Kim Y.-M."/>
            <person name="Seo E."/>
            <person name="Kim K.-T."/>
            <person name="Kim M.-S."/>
            <person name="Lee J.M."/>
            <person name="Cheong K."/>
            <person name="Shin H.-S."/>
            <person name="Kim S.-B."/>
            <person name="Han K."/>
            <person name="Lee J."/>
            <person name="Park M."/>
            <person name="Lee H.-A."/>
            <person name="Lee H.-Y."/>
            <person name="Lee Y."/>
            <person name="Oh S."/>
            <person name="Lee J.H."/>
            <person name="Choi E."/>
            <person name="Choi E."/>
            <person name="Lee S.E."/>
            <person name="Jeon J."/>
            <person name="Kim H."/>
            <person name="Choi G."/>
            <person name="Song H."/>
            <person name="Lee J."/>
            <person name="Lee S.-C."/>
            <person name="Kwon J.-K."/>
            <person name="Lee H.-Y."/>
            <person name="Koo N."/>
            <person name="Hong Y."/>
            <person name="Kim R.W."/>
            <person name="Kang W.-H."/>
            <person name="Huh J.H."/>
            <person name="Kang B.-C."/>
            <person name="Yang T.-J."/>
            <person name="Lee Y.-H."/>
            <person name="Bennetzen J.L."/>
            <person name="Choi D."/>
        </authorList>
    </citation>
    <scope>NUCLEOTIDE SEQUENCE [LARGE SCALE GENOMIC DNA]</scope>
    <source>
        <strain evidence="4">cv. PBC81</strain>
    </source>
</reference>
<dbReference type="Pfam" id="PF01846">
    <property type="entry name" value="FF"/>
    <property type="match status" value="1"/>
</dbReference>
<feature type="compositionally biased region" description="Basic residues" evidence="1">
    <location>
        <begin position="295"/>
        <end position="306"/>
    </location>
</feature>
<organism evidence="3 4">
    <name type="scientific">Capsicum baccatum</name>
    <name type="common">Peruvian pepper</name>
    <dbReference type="NCBI Taxonomy" id="33114"/>
    <lineage>
        <taxon>Eukaryota</taxon>
        <taxon>Viridiplantae</taxon>
        <taxon>Streptophyta</taxon>
        <taxon>Embryophyta</taxon>
        <taxon>Tracheophyta</taxon>
        <taxon>Spermatophyta</taxon>
        <taxon>Magnoliopsida</taxon>
        <taxon>eudicotyledons</taxon>
        <taxon>Gunneridae</taxon>
        <taxon>Pentapetalae</taxon>
        <taxon>asterids</taxon>
        <taxon>lamiids</taxon>
        <taxon>Solanales</taxon>
        <taxon>Solanaceae</taxon>
        <taxon>Solanoideae</taxon>
        <taxon>Capsiceae</taxon>
        <taxon>Capsicum</taxon>
    </lineage>
</organism>
<accession>A0A2G2W359</accession>
<evidence type="ECO:0000313" key="3">
    <source>
        <dbReference type="EMBL" id="PHT39676.1"/>
    </source>
</evidence>
<dbReference type="GO" id="GO:0003723">
    <property type="term" value="F:RNA binding"/>
    <property type="evidence" value="ECO:0007669"/>
    <property type="project" value="TreeGrafter"/>
</dbReference>
<dbReference type="EMBL" id="MLFT02000008">
    <property type="protein sequence ID" value="PHT39676.1"/>
    <property type="molecule type" value="Genomic_DNA"/>
</dbReference>
<reference evidence="3 4" key="1">
    <citation type="journal article" date="2017" name="Genome Biol.">
        <title>New reference genome sequences of hot pepper reveal the massive evolution of plant disease-resistance genes by retroduplication.</title>
        <authorList>
            <person name="Kim S."/>
            <person name="Park J."/>
            <person name="Yeom S.I."/>
            <person name="Kim Y.M."/>
            <person name="Seo E."/>
            <person name="Kim K.T."/>
            <person name="Kim M.S."/>
            <person name="Lee J.M."/>
            <person name="Cheong K."/>
            <person name="Shin H.S."/>
            <person name="Kim S.B."/>
            <person name="Han K."/>
            <person name="Lee J."/>
            <person name="Park M."/>
            <person name="Lee H.A."/>
            <person name="Lee H.Y."/>
            <person name="Lee Y."/>
            <person name="Oh S."/>
            <person name="Lee J.H."/>
            <person name="Choi E."/>
            <person name="Choi E."/>
            <person name="Lee S.E."/>
            <person name="Jeon J."/>
            <person name="Kim H."/>
            <person name="Choi G."/>
            <person name="Song H."/>
            <person name="Lee J."/>
            <person name="Lee S.C."/>
            <person name="Kwon J.K."/>
            <person name="Lee H.Y."/>
            <person name="Koo N."/>
            <person name="Hong Y."/>
            <person name="Kim R.W."/>
            <person name="Kang W.H."/>
            <person name="Huh J.H."/>
            <person name="Kang B.C."/>
            <person name="Yang T.J."/>
            <person name="Lee Y.H."/>
            <person name="Bennetzen J.L."/>
            <person name="Choi D."/>
        </authorList>
    </citation>
    <scope>NUCLEOTIDE SEQUENCE [LARGE SCALE GENOMIC DNA]</scope>
    <source>
        <strain evidence="4">cv. PBC81</strain>
    </source>
</reference>
<dbReference type="GO" id="GO:0005685">
    <property type="term" value="C:U1 snRNP"/>
    <property type="evidence" value="ECO:0007669"/>
    <property type="project" value="TreeGrafter"/>
</dbReference>
<dbReference type="Gene3D" id="1.10.10.440">
    <property type="entry name" value="FF domain"/>
    <property type="match status" value="2"/>
</dbReference>
<dbReference type="InterPro" id="IPR039726">
    <property type="entry name" value="Prp40-like"/>
</dbReference>
<dbReference type="STRING" id="33114.A0A2G2W359"/>
<dbReference type="GO" id="GO:0071004">
    <property type="term" value="C:U2-type prespliceosome"/>
    <property type="evidence" value="ECO:0007669"/>
    <property type="project" value="TreeGrafter"/>
</dbReference>
<feature type="domain" description="FF" evidence="2">
    <location>
        <begin position="42"/>
        <end position="117"/>
    </location>
</feature>
<dbReference type="Proteomes" id="UP000224567">
    <property type="component" value="Unassembled WGS sequence"/>
</dbReference>
<evidence type="ECO:0000313" key="4">
    <source>
        <dbReference type="Proteomes" id="UP000224567"/>
    </source>
</evidence>
<dbReference type="InterPro" id="IPR002713">
    <property type="entry name" value="FF_domain"/>
</dbReference>